<proteinExistence type="inferred from homology"/>
<feature type="transmembrane region" description="Helical" evidence="8">
    <location>
        <begin position="98"/>
        <end position="116"/>
    </location>
</feature>
<dbReference type="Proteomes" id="UP001595751">
    <property type="component" value="Unassembled WGS sequence"/>
</dbReference>
<feature type="transmembrane region" description="Helical" evidence="8">
    <location>
        <begin position="194"/>
        <end position="214"/>
    </location>
</feature>
<gene>
    <name evidence="9" type="ORF">ACFORJ_08080</name>
</gene>
<protein>
    <submittedName>
        <fullName evidence="9">FecCD family ABC transporter permease</fullName>
    </submittedName>
</protein>
<evidence type="ECO:0000313" key="10">
    <source>
        <dbReference type="Proteomes" id="UP001595751"/>
    </source>
</evidence>
<evidence type="ECO:0000256" key="8">
    <source>
        <dbReference type="SAM" id="Phobius"/>
    </source>
</evidence>
<evidence type="ECO:0000256" key="6">
    <source>
        <dbReference type="ARBA" id="ARBA00022989"/>
    </source>
</evidence>
<dbReference type="Pfam" id="PF01032">
    <property type="entry name" value="FecCD"/>
    <property type="match status" value="1"/>
</dbReference>
<dbReference type="InterPro" id="IPR037294">
    <property type="entry name" value="ABC_BtuC-like"/>
</dbReference>
<dbReference type="SUPFAM" id="SSF81345">
    <property type="entry name" value="ABC transporter involved in vitamin B12 uptake, BtuC"/>
    <property type="match status" value="1"/>
</dbReference>
<evidence type="ECO:0000256" key="5">
    <source>
        <dbReference type="ARBA" id="ARBA00022692"/>
    </source>
</evidence>
<dbReference type="Gene3D" id="1.10.3470.10">
    <property type="entry name" value="ABC transporter involved in vitamin B12 uptake, BtuC"/>
    <property type="match status" value="1"/>
</dbReference>
<feature type="transmembrane region" description="Helical" evidence="8">
    <location>
        <begin position="310"/>
        <end position="329"/>
    </location>
</feature>
<comment type="subcellular location">
    <subcellularLocation>
        <location evidence="1">Cell membrane</location>
        <topology evidence="1">Multi-pass membrane protein</topology>
    </subcellularLocation>
</comment>
<evidence type="ECO:0000256" key="1">
    <source>
        <dbReference type="ARBA" id="ARBA00004651"/>
    </source>
</evidence>
<dbReference type="PANTHER" id="PTHR30472:SF37">
    <property type="entry name" value="FE(3+) DICITRATE TRANSPORT SYSTEM PERMEASE PROTEIN FECD-RELATED"/>
    <property type="match status" value="1"/>
</dbReference>
<keyword evidence="5 8" id="KW-0812">Transmembrane</keyword>
<feature type="transmembrane region" description="Helical" evidence="8">
    <location>
        <begin position="283"/>
        <end position="304"/>
    </location>
</feature>
<feature type="transmembrane region" description="Helical" evidence="8">
    <location>
        <begin position="122"/>
        <end position="142"/>
    </location>
</feature>
<feature type="transmembrane region" description="Helical" evidence="8">
    <location>
        <begin position="154"/>
        <end position="174"/>
    </location>
</feature>
<evidence type="ECO:0000313" key="9">
    <source>
        <dbReference type="EMBL" id="MFC3850123.1"/>
    </source>
</evidence>
<organism evidence="9 10">
    <name type="scientific">Corynebacterium hansenii</name>
    <dbReference type="NCBI Taxonomy" id="394964"/>
    <lineage>
        <taxon>Bacteria</taxon>
        <taxon>Bacillati</taxon>
        <taxon>Actinomycetota</taxon>
        <taxon>Actinomycetes</taxon>
        <taxon>Mycobacteriales</taxon>
        <taxon>Corynebacteriaceae</taxon>
        <taxon>Corynebacterium</taxon>
    </lineage>
</organism>
<evidence type="ECO:0000256" key="4">
    <source>
        <dbReference type="ARBA" id="ARBA00022475"/>
    </source>
</evidence>
<keyword evidence="6 8" id="KW-1133">Transmembrane helix</keyword>
<name>A0ABV7ZQS3_9CORY</name>
<dbReference type="PANTHER" id="PTHR30472">
    <property type="entry name" value="FERRIC ENTEROBACTIN TRANSPORT SYSTEM PERMEASE PROTEIN"/>
    <property type="match status" value="1"/>
</dbReference>
<keyword evidence="3" id="KW-0813">Transport</keyword>
<dbReference type="CDD" id="cd06550">
    <property type="entry name" value="TM_ABC_iron-siderophores_like"/>
    <property type="match status" value="1"/>
</dbReference>
<feature type="transmembrane region" description="Helical" evidence="8">
    <location>
        <begin position="64"/>
        <end position="86"/>
    </location>
</feature>
<evidence type="ECO:0000256" key="7">
    <source>
        <dbReference type="ARBA" id="ARBA00023136"/>
    </source>
</evidence>
<accession>A0ABV7ZQS3</accession>
<evidence type="ECO:0000256" key="3">
    <source>
        <dbReference type="ARBA" id="ARBA00022448"/>
    </source>
</evidence>
<evidence type="ECO:0000256" key="2">
    <source>
        <dbReference type="ARBA" id="ARBA00007935"/>
    </source>
</evidence>
<keyword evidence="10" id="KW-1185">Reference proteome</keyword>
<comment type="caution">
    <text evidence="9">The sequence shown here is derived from an EMBL/GenBank/DDBJ whole genome shotgun (WGS) entry which is preliminary data.</text>
</comment>
<feature type="transmembrane region" description="Helical" evidence="8">
    <location>
        <begin position="20"/>
        <end position="44"/>
    </location>
</feature>
<dbReference type="EMBL" id="JBHRZN010000002">
    <property type="protein sequence ID" value="MFC3850123.1"/>
    <property type="molecule type" value="Genomic_DNA"/>
</dbReference>
<reference evidence="10" key="1">
    <citation type="journal article" date="2019" name="Int. J. Syst. Evol. Microbiol.">
        <title>The Global Catalogue of Microorganisms (GCM) 10K type strain sequencing project: providing services to taxonomists for standard genome sequencing and annotation.</title>
        <authorList>
            <consortium name="The Broad Institute Genomics Platform"/>
            <consortium name="The Broad Institute Genome Sequencing Center for Infectious Disease"/>
            <person name="Wu L."/>
            <person name="Ma J."/>
        </authorList>
    </citation>
    <scope>NUCLEOTIDE SEQUENCE [LARGE SCALE GENOMIC DNA]</scope>
    <source>
        <strain evidence="10">CCUG 53252</strain>
    </source>
</reference>
<keyword evidence="7 8" id="KW-0472">Membrane</keyword>
<dbReference type="InterPro" id="IPR000522">
    <property type="entry name" value="ABC_transptr_permease_BtuC"/>
</dbReference>
<sequence>MARTASSQSTPRTRARTAAIVAVLVAALAAVVVLALGIGAVQVPPGDVVARLVGGDNLIWKYRLPRILVGAIAGVGMAVAGCLLQVGLRNPLAAPDTVGITAGGGLAAVAALLGAGALPAQALTPVAFVGALIGAGVVLALAGRGIGDPVRLALTGVAVSVGLAAATQLLLVRAAPEAGAAMTWLKGSLYARTLSDAAVVAPVVAFGLVAALIVSRHLDALRLDDAVMAGIGVVPVRWRVVAVVLAVACGSGAVAAAGVLGFAGLIVPHAARLLVGGPLSRQIPVAAMLGATLVVGCDAVGRWLFAPTEIPVGALIAIVGAPYFVFLLLRLTKV</sequence>
<keyword evidence="4" id="KW-1003">Cell membrane</keyword>
<dbReference type="RefSeq" id="WP_377748482.1">
    <property type="nucleotide sequence ID" value="NZ_CP047211.1"/>
</dbReference>
<comment type="similarity">
    <text evidence="2">Belongs to the binding-protein-dependent transport system permease family. FecCD subfamily.</text>
</comment>